<organism evidence="1 2">
    <name type="scientific">Oceanobacter antarcticus</name>
    <dbReference type="NCBI Taxonomy" id="3133425"/>
    <lineage>
        <taxon>Bacteria</taxon>
        <taxon>Pseudomonadati</taxon>
        <taxon>Pseudomonadota</taxon>
        <taxon>Gammaproteobacteria</taxon>
        <taxon>Oceanospirillales</taxon>
        <taxon>Oceanospirillaceae</taxon>
        <taxon>Oceanobacter</taxon>
    </lineage>
</organism>
<comment type="caution">
    <text evidence="1">The sequence shown here is derived from an EMBL/GenBank/DDBJ whole genome shotgun (WGS) entry which is preliminary data.</text>
</comment>
<reference evidence="1 2" key="1">
    <citation type="submission" date="2024-03" db="EMBL/GenBank/DDBJ databases">
        <title>High-quality draft genome sequence of Oceanobacter sp. wDCs-4.</title>
        <authorList>
            <person name="Dong C."/>
        </authorList>
    </citation>
    <scope>NUCLEOTIDE SEQUENCE [LARGE SCALE GENOMIC DNA]</scope>
    <source>
        <strain evidence="2">wDCs-4</strain>
    </source>
</reference>
<keyword evidence="2" id="KW-1185">Reference proteome</keyword>
<sequence>MPKPRKQRVSLDATPWYLGVSRCASSVFVWHRSGVWQRLGTPVLLAGGVYSGAA</sequence>
<accession>A0ABW8NKQ5</accession>
<evidence type="ECO:0008006" key="3">
    <source>
        <dbReference type="Google" id="ProtNLM"/>
    </source>
</evidence>
<proteinExistence type="predicted"/>
<dbReference type="RefSeq" id="WP_416206579.1">
    <property type="nucleotide sequence ID" value="NZ_JBBKTX010000017.1"/>
</dbReference>
<name>A0ABW8NKQ5_9GAMM</name>
<protein>
    <recommendedName>
        <fullName evidence="3">Transposase of IS4/5 family</fullName>
    </recommendedName>
</protein>
<gene>
    <name evidence="1" type="ORF">WG929_14140</name>
</gene>
<evidence type="ECO:0000313" key="2">
    <source>
        <dbReference type="Proteomes" id="UP001620597"/>
    </source>
</evidence>
<evidence type="ECO:0000313" key="1">
    <source>
        <dbReference type="EMBL" id="MFK4753552.1"/>
    </source>
</evidence>
<dbReference type="Proteomes" id="UP001620597">
    <property type="component" value="Unassembled WGS sequence"/>
</dbReference>
<dbReference type="EMBL" id="JBBKTX010000017">
    <property type="protein sequence ID" value="MFK4753552.1"/>
    <property type="molecule type" value="Genomic_DNA"/>
</dbReference>